<proteinExistence type="inferred from homology"/>
<dbReference type="GO" id="GO:0005524">
    <property type="term" value="F:ATP binding"/>
    <property type="evidence" value="ECO:0007669"/>
    <property type="project" value="UniProtKB-KW"/>
</dbReference>
<name>A0A1J4V6W6_9BACT</name>
<keyword evidence="11" id="KW-0460">Magnesium</keyword>
<dbReference type="Pfam" id="PF03483">
    <property type="entry name" value="B3_4"/>
    <property type="match status" value="1"/>
</dbReference>
<reference evidence="17 18" key="1">
    <citation type="journal article" date="2016" name="Environ. Microbiol.">
        <title>Genomic resolution of a cold subsurface aquifer community provides metabolic insights for novel microbes adapted to high CO concentrations.</title>
        <authorList>
            <person name="Probst A.J."/>
            <person name="Castelle C.J."/>
            <person name="Singh A."/>
            <person name="Brown C.T."/>
            <person name="Anantharaman K."/>
            <person name="Sharon I."/>
            <person name="Hug L.A."/>
            <person name="Burstein D."/>
            <person name="Emerson J.B."/>
            <person name="Thomas B.C."/>
            <person name="Banfield J.F."/>
        </authorList>
    </citation>
    <scope>NUCLEOTIDE SEQUENCE [LARGE SCALE GENOMIC DNA]</scope>
    <source>
        <strain evidence="17">CG1_02_43_90</strain>
    </source>
</reference>
<dbReference type="InterPro" id="IPR038765">
    <property type="entry name" value="Papain-like_cys_pep_sf"/>
</dbReference>
<evidence type="ECO:0000256" key="2">
    <source>
        <dbReference type="ARBA" id="ARBA00007074"/>
    </source>
</evidence>
<evidence type="ECO:0000256" key="7">
    <source>
        <dbReference type="ARBA" id="ARBA00022741"/>
    </source>
</evidence>
<keyword evidence="10" id="KW-0067">ATP-binding</keyword>
<dbReference type="SMART" id="SM00896">
    <property type="entry name" value="FDX-ACB"/>
    <property type="match status" value="1"/>
</dbReference>
<feature type="domain" description="FDX-ACB" evidence="14">
    <location>
        <begin position="686"/>
        <end position="778"/>
    </location>
</feature>
<dbReference type="InterPro" id="IPR000064">
    <property type="entry name" value="NLP_P60_dom"/>
</dbReference>
<dbReference type="SUPFAM" id="SSF56037">
    <property type="entry name" value="PheT/TilS domain"/>
    <property type="match status" value="1"/>
</dbReference>
<dbReference type="SUPFAM" id="SSF46955">
    <property type="entry name" value="Putative DNA-binding domain"/>
    <property type="match status" value="2"/>
</dbReference>
<keyword evidence="8" id="KW-0378">Hydrolase</keyword>
<dbReference type="Gene3D" id="3.90.1720.10">
    <property type="entry name" value="endopeptidase domain like (from Nostoc punctiforme)"/>
    <property type="match status" value="1"/>
</dbReference>
<evidence type="ECO:0000313" key="17">
    <source>
        <dbReference type="EMBL" id="OIO31033.1"/>
    </source>
</evidence>
<accession>A0A1J4V6W6</accession>
<comment type="cofactor">
    <cofactor evidence="1">
        <name>Mg(2+)</name>
        <dbReference type="ChEBI" id="CHEBI:18420"/>
    </cofactor>
</comment>
<dbReference type="Pfam" id="PF03147">
    <property type="entry name" value="FDX-ACB"/>
    <property type="match status" value="1"/>
</dbReference>
<evidence type="ECO:0000259" key="16">
    <source>
        <dbReference type="PROSITE" id="PS51935"/>
    </source>
</evidence>
<protein>
    <recommendedName>
        <fullName evidence="3">phenylalanine--tRNA ligase</fullName>
        <ecNumber evidence="3">6.1.1.20</ecNumber>
    </recommendedName>
</protein>
<dbReference type="InterPro" id="IPR045060">
    <property type="entry name" value="Phe-tRNA-ligase_IIc_bsu"/>
</dbReference>
<dbReference type="SUPFAM" id="SSF54991">
    <property type="entry name" value="Anticodon-binding domain of PheRS"/>
    <property type="match status" value="1"/>
</dbReference>
<dbReference type="InterPro" id="IPR009061">
    <property type="entry name" value="DNA-bd_dom_put_sf"/>
</dbReference>
<dbReference type="GO" id="GO:0009328">
    <property type="term" value="C:phenylalanine-tRNA ligase complex"/>
    <property type="evidence" value="ECO:0007669"/>
    <property type="project" value="TreeGrafter"/>
</dbReference>
<evidence type="ECO:0000256" key="8">
    <source>
        <dbReference type="ARBA" id="ARBA00022801"/>
    </source>
</evidence>
<dbReference type="Gene3D" id="3.30.70.380">
    <property type="entry name" value="Ferrodoxin-fold anticodon-binding domain"/>
    <property type="match status" value="1"/>
</dbReference>
<feature type="domain" description="B5" evidence="15">
    <location>
        <begin position="284"/>
        <end position="506"/>
    </location>
</feature>
<dbReference type="InterPro" id="IPR005146">
    <property type="entry name" value="B3/B4_tRNA-bd"/>
</dbReference>
<dbReference type="Pfam" id="PF00877">
    <property type="entry name" value="NLPC_P60"/>
    <property type="match status" value="1"/>
</dbReference>
<keyword evidence="6" id="KW-0479">Metal-binding</keyword>
<dbReference type="InterPro" id="IPR045864">
    <property type="entry name" value="aa-tRNA-synth_II/BPL/LPL"/>
</dbReference>
<dbReference type="InterPro" id="IPR041616">
    <property type="entry name" value="PheRS_beta_core"/>
</dbReference>
<dbReference type="InterPro" id="IPR036690">
    <property type="entry name" value="Fdx_antiC-bd_sf"/>
</dbReference>
<dbReference type="InterPro" id="IPR005121">
    <property type="entry name" value="Fdx_antiC-bd"/>
</dbReference>
<dbReference type="Proteomes" id="UP000181992">
    <property type="component" value="Unassembled WGS sequence"/>
</dbReference>
<evidence type="ECO:0000256" key="11">
    <source>
        <dbReference type="ARBA" id="ARBA00022842"/>
    </source>
</evidence>
<dbReference type="SUPFAM" id="SSF55681">
    <property type="entry name" value="Class II aaRS and biotin synthetases"/>
    <property type="match status" value="1"/>
</dbReference>
<feature type="domain" description="NlpC/P60" evidence="16">
    <location>
        <begin position="323"/>
        <end position="467"/>
    </location>
</feature>
<evidence type="ECO:0000313" key="18">
    <source>
        <dbReference type="Proteomes" id="UP000181992"/>
    </source>
</evidence>
<keyword evidence="7" id="KW-0547">Nucleotide-binding</keyword>
<evidence type="ECO:0000259" key="15">
    <source>
        <dbReference type="PROSITE" id="PS51483"/>
    </source>
</evidence>
<keyword evidence="9" id="KW-0788">Thiol protease</keyword>
<dbReference type="STRING" id="1805281.AUJ77_00845"/>
<dbReference type="GO" id="GO:0006508">
    <property type="term" value="P:proteolysis"/>
    <property type="evidence" value="ECO:0007669"/>
    <property type="project" value="UniProtKB-KW"/>
</dbReference>
<keyword evidence="12" id="KW-0648">Protein biosynthesis</keyword>
<evidence type="ECO:0000256" key="10">
    <source>
        <dbReference type="ARBA" id="ARBA00022840"/>
    </source>
</evidence>
<dbReference type="EMBL" id="MNVN01000009">
    <property type="protein sequence ID" value="OIO31033.1"/>
    <property type="molecule type" value="Genomic_DNA"/>
</dbReference>
<dbReference type="Gene3D" id="3.30.930.10">
    <property type="entry name" value="Bira Bifunctional Protein, Domain 2"/>
    <property type="match status" value="1"/>
</dbReference>
<dbReference type="SMART" id="SM00874">
    <property type="entry name" value="B5"/>
    <property type="match status" value="1"/>
</dbReference>
<gene>
    <name evidence="17" type="ORF">AUJ77_00845</name>
</gene>
<evidence type="ECO:0000259" key="14">
    <source>
        <dbReference type="PROSITE" id="PS51447"/>
    </source>
</evidence>
<dbReference type="SUPFAM" id="SSF54001">
    <property type="entry name" value="Cysteine proteinases"/>
    <property type="match status" value="1"/>
</dbReference>
<dbReference type="GO" id="GO:0003723">
    <property type="term" value="F:RNA binding"/>
    <property type="evidence" value="ECO:0007669"/>
    <property type="project" value="InterPro"/>
</dbReference>
<comment type="caution">
    <text evidence="17">The sequence shown here is derived from an EMBL/GenBank/DDBJ whole genome shotgun (WGS) entry which is preliminary data.</text>
</comment>
<dbReference type="GO" id="GO:0004826">
    <property type="term" value="F:phenylalanine-tRNA ligase activity"/>
    <property type="evidence" value="ECO:0007669"/>
    <property type="project" value="UniProtKB-EC"/>
</dbReference>
<dbReference type="Pfam" id="PF03484">
    <property type="entry name" value="B5"/>
    <property type="match status" value="1"/>
</dbReference>
<keyword evidence="4" id="KW-0436">Ligase</keyword>
<evidence type="ECO:0000256" key="4">
    <source>
        <dbReference type="ARBA" id="ARBA00022598"/>
    </source>
</evidence>
<evidence type="ECO:0000256" key="13">
    <source>
        <dbReference type="ARBA" id="ARBA00023146"/>
    </source>
</evidence>
<dbReference type="InterPro" id="IPR005147">
    <property type="entry name" value="tRNA_synthase_B5-dom"/>
</dbReference>
<evidence type="ECO:0000256" key="6">
    <source>
        <dbReference type="ARBA" id="ARBA00022723"/>
    </source>
</evidence>
<dbReference type="PROSITE" id="PS51935">
    <property type="entry name" value="NLPC_P60"/>
    <property type="match status" value="1"/>
</dbReference>
<dbReference type="EC" id="6.1.1.20" evidence="3"/>
<evidence type="ECO:0000256" key="5">
    <source>
        <dbReference type="ARBA" id="ARBA00022670"/>
    </source>
</evidence>
<evidence type="ECO:0000256" key="1">
    <source>
        <dbReference type="ARBA" id="ARBA00001946"/>
    </source>
</evidence>
<organism evidence="17 18">
    <name type="scientific">Candidatus Nomurabacteria bacterium CG1_02_43_90</name>
    <dbReference type="NCBI Taxonomy" id="1805281"/>
    <lineage>
        <taxon>Bacteria</taxon>
        <taxon>Candidatus Nomuraibacteriota</taxon>
    </lineage>
</organism>
<dbReference type="Gene3D" id="3.30.56.10">
    <property type="match status" value="1"/>
</dbReference>
<sequence>MKFSYRWLQDHIVEKLPPVEQVEDVLSRKSLEVEDIAGDTLEVKVLPHRQHDILSHRGLARELATLFGFTNKTSKAPEIPADTSVRVPEVVIEDSKRCFRYLAVRVDNVTVAGSPTWLREKLESVEQRSINNVVDITNFIMNDMGQPMHAFDADKVVGKISVRIARAGETMTTLDDRALTLQGTETVIADDESVLALAGVKGGKKAIVDERTTSIIFESANFDPTITRKTSDLHNIRTDSSKRYEAGMTSEFAQEGILRAIELIRGVVPECRVSAIVDLYPRKEVHYKTGVSLAEVNSLLGSSYSTKDIEETLSSLHFVFEKIDPQEKIKTLVEKVVGVPYKSGASVLYDGGSAFDCSSLVAWLYKEAGIGVPRISVDQYVFVHRIEKDELRFGDIIFANTGEGNFYTESVDYLPLSKVPEGVDHVAMYLGNENVLHATKVAGDVVADSLDEFSKTRKIVGYGRVVNNLSEERFMVTVPFERLDIRIKEDLIEEVGRVMGYDTIRAVLPQLSPKGLPHKRLFYENKIKKVLLGKGFSEIYTYTFGDKGEVAIVKGLALDKEKLRTNLGDGVLGALQMNLRNAPLLGVSTVKVFEFGNVFTHDKEWRSFSLGIDDGKKKSNFVAEVDALLTVIKDELRGENVPFTALSTKPYVIEVDFDKYIESLPQPVSYENLVEGQIDLVYKSFSIYPFMLRDIAMWATEGITQEDILAIIRTEGGTLLVRANLFDVFTKEVEGVSKTSYAFNLVFLSHERTLSDDEINEVMARITKALSVKGLEVR</sequence>
<dbReference type="InterPro" id="IPR020825">
    <property type="entry name" value="Phe-tRNA_synthase-like_B3/B4"/>
</dbReference>
<dbReference type="AlphaFoldDB" id="A0A1J4V6W6"/>
<dbReference type="PANTHER" id="PTHR10947:SF0">
    <property type="entry name" value="PHENYLALANINE--TRNA LIGASE BETA SUBUNIT"/>
    <property type="match status" value="1"/>
</dbReference>
<dbReference type="GO" id="GO:0008234">
    <property type="term" value="F:cysteine-type peptidase activity"/>
    <property type="evidence" value="ECO:0007669"/>
    <property type="project" value="UniProtKB-KW"/>
</dbReference>
<dbReference type="Gene3D" id="3.50.40.10">
    <property type="entry name" value="Phenylalanyl-trna Synthetase, Chain B, domain 3"/>
    <property type="match status" value="1"/>
</dbReference>
<evidence type="ECO:0000256" key="3">
    <source>
        <dbReference type="ARBA" id="ARBA00012814"/>
    </source>
</evidence>
<evidence type="ECO:0000256" key="9">
    <source>
        <dbReference type="ARBA" id="ARBA00022807"/>
    </source>
</evidence>
<dbReference type="Pfam" id="PF17759">
    <property type="entry name" value="tRNA_synthFbeta"/>
    <property type="match status" value="1"/>
</dbReference>
<comment type="similarity">
    <text evidence="2">Belongs to the peptidase C40 family.</text>
</comment>
<evidence type="ECO:0000256" key="12">
    <source>
        <dbReference type="ARBA" id="ARBA00022917"/>
    </source>
</evidence>
<dbReference type="PANTHER" id="PTHR10947">
    <property type="entry name" value="PHENYLALANYL-TRNA SYNTHETASE BETA CHAIN AND LEUCINE-RICH REPEAT-CONTAINING PROTEIN 47"/>
    <property type="match status" value="1"/>
</dbReference>
<dbReference type="PROSITE" id="PS51483">
    <property type="entry name" value="B5"/>
    <property type="match status" value="1"/>
</dbReference>
<keyword evidence="13" id="KW-0030">Aminoacyl-tRNA synthetase</keyword>
<dbReference type="PROSITE" id="PS51447">
    <property type="entry name" value="FDX_ACB"/>
    <property type="match status" value="1"/>
</dbReference>
<dbReference type="SMART" id="SM00873">
    <property type="entry name" value="B3_4"/>
    <property type="match status" value="1"/>
</dbReference>
<dbReference type="GO" id="GO:0006432">
    <property type="term" value="P:phenylalanyl-tRNA aminoacylation"/>
    <property type="evidence" value="ECO:0007669"/>
    <property type="project" value="InterPro"/>
</dbReference>
<keyword evidence="5" id="KW-0645">Protease</keyword>
<dbReference type="GO" id="GO:0000287">
    <property type="term" value="F:magnesium ion binding"/>
    <property type="evidence" value="ECO:0007669"/>
    <property type="project" value="InterPro"/>
</dbReference>